<dbReference type="InterPro" id="IPR002918">
    <property type="entry name" value="Lipase_EstA/Esterase_EstB"/>
</dbReference>
<protein>
    <submittedName>
        <fullName evidence="2">(pine wood nematode) hypothetical protein</fullName>
    </submittedName>
</protein>
<dbReference type="SMR" id="A0A1I7RIU6"/>
<dbReference type="Proteomes" id="UP000659654">
    <property type="component" value="Unassembled WGS sequence"/>
</dbReference>
<keyword evidence="5" id="KW-1185">Reference proteome</keyword>
<evidence type="ECO:0000313" key="2">
    <source>
        <dbReference type="EMBL" id="CAD5228493.1"/>
    </source>
</evidence>
<dbReference type="SUPFAM" id="SSF53474">
    <property type="entry name" value="alpha/beta-Hydrolases"/>
    <property type="match status" value="1"/>
</dbReference>
<keyword evidence="1" id="KW-0732">Signal</keyword>
<dbReference type="PANTHER" id="PTHR32015">
    <property type="entry name" value="FASTING INDUCED LIPASE"/>
    <property type="match status" value="1"/>
</dbReference>
<dbReference type="PANTHER" id="PTHR32015:SF3">
    <property type="entry name" value="TRIACYLGLYCEROL LIPASE"/>
    <property type="match status" value="1"/>
</dbReference>
<dbReference type="Pfam" id="PF01674">
    <property type="entry name" value="Lipase_2"/>
    <property type="match status" value="1"/>
</dbReference>
<dbReference type="EMBL" id="CAJFCV020000004">
    <property type="protein sequence ID" value="CAG9119102.1"/>
    <property type="molecule type" value="Genomic_DNA"/>
</dbReference>
<dbReference type="AlphaFoldDB" id="A0A1I7RIU6"/>
<dbReference type="WBParaSite" id="BXY_0062800.1">
    <property type="protein sequence ID" value="BXY_0062800.1"/>
    <property type="gene ID" value="BXY_0062800"/>
</dbReference>
<organism evidence="4 6">
    <name type="scientific">Bursaphelenchus xylophilus</name>
    <name type="common">Pinewood nematode worm</name>
    <name type="synonym">Aphelenchoides xylophilus</name>
    <dbReference type="NCBI Taxonomy" id="6326"/>
    <lineage>
        <taxon>Eukaryota</taxon>
        <taxon>Metazoa</taxon>
        <taxon>Ecdysozoa</taxon>
        <taxon>Nematoda</taxon>
        <taxon>Chromadorea</taxon>
        <taxon>Rhabditida</taxon>
        <taxon>Tylenchina</taxon>
        <taxon>Tylenchomorpha</taxon>
        <taxon>Aphelenchoidea</taxon>
        <taxon>Aphelenchoididae</taxon>
        <taxon>Bursaphelenchus</taxon>
    </lineage>
</organism>
<evidence type="ECO:0000313" key="3">
    <source>
        <dbReference type="EMBL" id="CAG9119102.1"/>
    </source>
</evidence>
<reference evidence="3" key="2">
    <citation type="submission" date="2020-08" db="EMBL/GenBank/DDBJ databases">
        <authorList>
            <person name="Kikuchi T."/>
        </authorList>
    </citation>
    <scope>NUCLEOTIDE SEQUENCE</scope>
    <source>
        <strain evidence="2">Ka4C1</strain>
    </source>
</reference>
<dbReference type="Proteomes" id="UP000095284">
    <property type="component" value="Unplaced"/>
</dbReference>
<reference evidence="6" key="1">
    <citation type="submission" date="2016-11" db="UniProtKB">
        <authorList>
            <consortium name="WormBaseParasite"/>
        </authorList>
    </citation>
    <scope>IDENTIFICATION</scope>
</reference>
<feature type="chain" id="PRO_5036021809" evidence="1">
    <location>
        <begin position="17"/>
        <end position="288"/>
    </location>
</feature>
<dbReference type="EMBL" id="CAJFDI010000004">
    <property type="protein sequence ID" value="CAD5228493.1"/>
    <property type="molecule type" value="Genomic_DNA"/>
</dbReference>
<dbReference type="InterPro" id="IPR029058">
    <property type="entry name" value="AB_hydrolase_fold"/>
</dbReference>
<evidence type="ECO:0000313" key="6">
    <source>
        <dbReference type="WBParaSite" id="BXY_0062800.1"/>
    </source>
</evidence>
<gene>
    <name evidence="2" type="ORF">BXYJ_LOCUS10472</name>
</gene>
<dbReference type="OrthoDB" id="5853720at2759"/>
<evidence type="ECO:0000313" key="5">
    <source>
        <dbReference type="Proteomes" id="UP000659654"/>
    </source>
</evidence>
<dbReference type="GO" id="GO:0016042">
    <property type="term" value="P:lipid catabolic process"/>
    <property type="evidence" value="ECO:0007669"/>
    <property type="project" value="InterPro"/>
</dbReference>
<accession>A0A1I7RIU6</accession>
<proteinExistence type="predicted"/>
<dbReference type="Gene3D" id="3.40.50.1820">
    <property type="entry name" value="alpha/beta hydrolase"/>
    <property type="match status" value="1"/>
</dbReference>
<sequence length="288" mass="31885">MWCFAFIGLLFTGTQGFLTPDFREFLVENYGEETAKTLERADLFGIGSFGGRTEKGQEIKNKPVVFVHGSTLSAGFFDSHRRWYMSRGYTSAELYATTYADAGQKKSLVTKLMNCEDVQSIRTLIQAVHEYTGSVVDVLGFSMGTPISRKAILGGECVDTKEDLGGPITDMVDTFIAVGGVAYGMEQCKSNHWASCNLINGMNCTSLYEKDVNAPNQRYEGKFSFGIYSLDDPVIGRHCCGHDCGSLKNANQNFQHNGLGHGGIVLQTKELQYVLFRQHSANQNTRRN</sequence>
<feature type="signal peptide" evidence="1">
    <location>
        <begin position="1"/>
        <end position="16"/>
    </location>
</feature>
<name>A0A1I7RIU6_BURXY</name>
<dbReference type="GO" id="GO:0016298">
    <property type="term" value="F:lipase activity"/>
    <property type="evidence" value="ECO:0007669"/>
    <property type="project" value="TreeGrafter"/>
</dbReference>
<dbReference type="Proteomes" id="UP000582659">
    <property type="component" value="Unassembled WGS sequence"/>
</dbReference>
<evidence type="ECO:0000313" key="4">
    <source>
        <dbReference type="Proteomes" id="UP000095284"/>
    </source>
</evidence>
<evidence type="ECO:0000256" key="1">
    <source>
        <dbReference type="SAM" id="SignalP"/>
    </source>
</evidence>